<evidence type="ECO:0000313" key="3">
    <source>
        <dbReference type="Proteomes" id="UP001595630"/>
    </source>
</evidence>
<sequence length="176" mass="18958">MSTTRHVTHHDMSAHHTARGLGWFSLGLGLAELLMPGPISRLLGIPEQRGLIRACGIREIATGVGLLYSRDPKPWMYGRLGGDALDLAVLGWSSAYGDKPTNALIAAGTVAGVAAIDLKCAADLRAERRPVEEWDYSDRSGFPDAADSMRGLVEPAFGTDRAHPNGYQIPLSETRH</sequence>
<organism evidence="2 3">
    <name type="scientific">Stutzerimonas tarimensis</name>
    <dbReference type="NCBI Taxonomy" id="1507735"/>
    <lineage>
        <taxon>Bacteria</taxon>
        <taxon>Pseudomonadati</taxon>
        <taxon>Pseudomonadota</taxon>
        <taxon>Gammaproteobacteria</taxon>
        <taxon>Pseudomonadales</taxon>
        <taxon>Pseudomonadaceae</taxon>
        <taxon>Stutzerimonas</taxon>
    </lineage>
</organism>
<name>A0ABV7T7H4_9GAMM</name>
<dbReference type="Proteomes" id="UP001595630">
    <property type="component" value="Unassembled WGS sequence"/>
</dbReference>
<feature type="region of interest" description="Disordered" evidence="1">
    <location>
        <begin position="157"/>
        <end position="176"/>
    </location>
</feature>
<dbReference type="RefSeq" id="WP_386364666.1">
    <property type="nucleotide sequence ID" value="NZ_JBHRXZ010000022.1"/>
</dbReference>
<accession>A0ABV7T7H4</accession>
<comment type="caution">
    <text evidence="2">The sequence shown here is derived from an EMBL/GenBank/DDBJ whole genome shotgun (WGS) entry which is preliminary data.</text>
</comment>
<evidence type="ECO:0000256" key="1">
    <source>
        <dbReference type="SAM" id="MobiDB-lite"/>
    </source>
</evidence>
<evidence type="ECO:0000313" key="2">
    <source>
        <dbReference type="EMBL" id="MFC3608280.1"/>
    </source>
</evidence>
<protein>
    <submittedName>
        <fullName evidence="2">Transcriptional regulator</fullName>
    </submittedName>
</protein>
<gene>
    <name evidence="2" type="ORF">ACFOMF_10870</name>
</gene>
<keyword evidence="3" id="KW-1185">Reference proteome</keyword>
<dbReference type="EMBL" id="JBHRXZ010000022">
    <property type="protein sequence ID" value="MFC3608280.1"/>
    <property type="molecule type" value="Genomic_DNA"/>
</dbReference>
<reference evidence="3" key="1">
    <citation type="journal article" date="2019" name="Int. J. Syst. Evol. Microbiol.">
        <title>The Global Catalogue of Microorganisms (GCM) 10K type strain sequencing project: providing services to taxonomists for standard genome sequencing and annotation.</title>
        <authorList>
            <consortium name="The Broad Institute Genomics Platform"/>
            <consortium name="The Broad Institute Genome Sequencing Center for Infectious Disease"/>
            <person name="Wu L."/>
            <person name="Ma J."/>
        </authorList>
    </citation>
    <scope>NUCLEOTIDE SEQUENCE [LARGE SCALE GENOMIC DNA]</scope>
    <source>
        <strain evidence="3">KCTC 42447</strain>
    </source>
</reference>
<proteinExistence type="predicted"/>